<accession>A0ABQ5EV61</accession>
<evidence type="ECO:0000313" key="2">
    <source>
        <dbReference type="Proteomes" id="UP001151760"/>
    </source>
</evidence>
<keyword evidence="2" id="KW-1185">Reference proteome</keyword>
<gene>
    <name evidence="1" type="ORF">Tco_0989913</name>
</gene>
<comment type="caution">
    <text evidence="1">The sequence shown here is derived from an EMBL/GenBank/DDBJ whole genome shotgun (WGS) entry which is preliminary data.</text>
</comment>
<organism evidence="1 2">
    <name type="scientific">Tanacetum coccineum</name>
    <dbReference type="NCBI Taxonomy" id="301880"/>
    <lineage>
        <taxon>Eukaryota</taxon>
        <taxon>Viridiplantae</taxon>
        <taxon>Streptophyta</taxon>
        <taxon>Embryophyta</taxon>
        <taxon>Tracheophyta</taxon>
        <taxon>Spermatophyta</taxon>
        <taxon>Magnoliopsida</taxon>
        <taxon>eudicotyledons</taxon>
        <taxon>Gunneridae</taxon>
        <taxon>Pentapetalae</taxon>
        <taxon>asterids</taxon>
        <taxon>campanulids</taxon>
        <taxon>Asterales</taxon>
        <taxon>Asteraceae</taxon>
        <taxon>Asteroideae</taxon>
        <taxon>Anthemideae</taxon>
        <taxon>Anthemidinae</taxon>
        <taxon>Tanacetum</taxon>
    </lineage>
</organism>
<evidence type="ECO:0008006" key="3">
    <source>
        <dbReference type="Google" id="ProtNLM"/>
    </source>
</evidence>
<dbReference type="EMBL" id="BQNB010016709">
    <property type="protein sequence ID" value="GJT54859.1"/>
    <property type="molecule type" value="Genomic_DNA"/>
</dbReference>
<evidence type="ECO:0000313" key="1">
    <source>
        <dbReference type="EMBL" id="GJT54859.1"/>
    </source>
</evidence>
<sequence length="168" mass="19249">MGTPTQVCVWSCPNFSVPAGRPFRHITKLVGFIEESLEWSGCGRKYFKVKSNKAIPNMVSTWFYVEECVLGLESKGFLYLEMEVMCVEFGCHFEMELECEFHLRWFDDEKIDGLWHIVGKFTLIPLDMLQGFSFFLQMGFTLILDTLDGLDVGLLGDVIDEDDCDDDG</sequence>
<reference evidence="1" key="1">
    <citation type="journal article" date="2022" name="Int. J. Mol. Sci.">
        <title>Draft Genome of Tanacetum Coccineum: Genomic Comparison of Closely Related Tanacetum-Family Plants.</title>
        <authorList>
            <person name="Yamashiro T."/>
            <person name="Shiraishi A."/>
            <person name="Nakayama K."/>
            <person name="Satake H."/>
        </authorList>
    </citation>
    <scope>NUCLEOTIDE SEQUENCE</scope>
</reference>
<dbReference type="Proteomes" id="UP001151760">
    <property type="component" value="Unassembled WGS sequence"/>
</dbReference>
<proteinExistence type="predicted"/>
<name>A0ABQ5EV61_9ASTR</name>
<reference evidence="1" key="2">
    <citation type="submission" date="2022-01" db="EMBL/GenBank/DDBJ databases">
        <authorList>
            <person name="Yamashiro T."/>
            <person name="Shiraishi A."/>
            <person name="Satake H."/>
            <person name="Nakayama K."/>
        </authorList>
    </citation>
    <scope>NUCLEOTIDE SEQUENCE</scope>
</reference>
<protein>
    <recommendedName>
        <fullName evidence="3">DUF4283 domain-containing protein</fullName>
    </recommendedName>
</protein>